<evidence type="ECO:0000313" key="1">
    <source>
        <dbReference type="EMBL" id="GAA5063990.1"/>
    </source>
</evidence>
<protein>
    <submittedName>
        <fullName evidence="1">Uncharacterized protein</fullName>
    </submittedName>
</protein>
<organism evidence="1 2">
    <name type="scientific">Haladaptatus pallidirubidus</name>
    <dbReference type="NCBI Taxonomy" id="1008152"/>
    <lineage>
        <taxon>Archaea</taxon>
        <taxon>Methanobacteriati</taxon>
        <taxon>Methanobacteriota</taxon>
        <taxon>Stenosarchaea group</taxon>
        <taxon>Halobacteria</taxon>
        <taxon>Halobacteriales</taxon>
        <taxon>Haladaptataceae</taxon>
        <taxon>Haladaptatus</taxon>
    </lineage>
</organism>
<name>A0AAV3URG9_9EURY</name>
<dbReference type="Proteomes" id="UP001501729">
    <property type="component" value="Unassembled WGS sequence"/>
</dbReference>
<evidence type="ECO:0000313" key="2">
    <source>
        <dbReference type="Proteomes" id="UP001501729"/>
    </source>
</evidence>
<accession>A0AAV3URG9</accession>
<dbReference type="AlphaFoldDB" id="A0AAV3URG9"/>
<proteinExistence type="predicted"/>
<comment type="caution">
    <text evidence="1">The sequence shown here is derived from an EMBL/GenBank/DDBJ whole genome shotgun (WGS) entry which is preliminary data.</text>
</comment>
<sequence>MTPKPVSALPLAYCMSLPIAVESTVSSVLIAADYSTVWERITDPTNFLELYPHWTTSVEPEEEDHYRGIG</sequence>
<dbReference type="SUPFAM" id="SSF55961">
    <property type="entry name" value="Bet v1-like"/>
    <property type="match status" value="1"/>
</dbReference>
<dbReference type="EMBL" id="BAABKX010000030">
    <property type="protein sequence ID" value="GAA5063990.1"/>
    <property type="molecule type" value="Genomic_DNA"/>
</dbReference>
<reference evidence="1 2" key="1">
    <citation type="journal article" date="2019" name="Int. J. Syst. Evol. Microbiol.">
        <title>The Global Catalogue of Microorganisms (GCM) 10K type strain sequencing project: providing services to taxonomists for standard genome sequencing and annotation.</title>
        <authorList>
            <consortium name="The Broad Institute Genomics Platform"/>
            <consortium name="The Broad Institute Genome Sequencing Center for Infectious Disease"/>
            <person name="Wu L."/>
            <person name="Ma J."/>
        </authorList>
    </citation>
    <scope>NUCLEOTIDE SEQUENCE [LARGE SCALE GENOMIC DNA]</scope>
    <source>
        <strain evidence="1 2">JCM 17504</strain>
    </source>
</reference>
<keyword evidence="2" id="KW-1185">Reference proteome</keyword>
<gene>
    <name evidence="1" type="ORF">GCM10025751_52990</name>
</gene>